<keyword evidence="4" id="KW-1133">Transmembrane helix</keyword>
<organism evidence="5 6">
    <name type="scientific">Amycolatopsis magusensis</name>
    <dbReference type="NCBI Taxonomy" id="882444"/>
    <lineage>
        <taxon>Bacteria</taxon>
        <taxon>Bacillati</taxon>
        <taxon>Actinomycetota</taxon>
        <taxon>Actinomycetes</taxon>
        <taxon>Pseudonocardiales</taxon>
        <taxon>Pseudonocardiaceae</taxon>
        <taxon>Amycolatopsis</taxon>
    </lineage>
</organism>
<keyword evidence="2 4" id="KW-0472">Membrane</keyword>
<comment type="caution">
    <text evidence="5">The sequence shown here is derived from an EMBL/GenBank/DDBJ whole genome shotgun (WGS) entry which is preliminary data.</text>
</comment>
<evidence type="ECO:0000256" key="3">
    <source>
        <dbReference type="SAM" id="MobiDB-lite"/>
    </source>
</evidence>
<name>A0ABS4PM24_9PSEU</name>
<evidence type="ECO:0000313" key="6">
    <source>
        <dbReference type="Proteomes" id="UP000741013"/>
    </source>
</evidence>
<keyword evidence="4" id="KW-0812">Transmembrane</keyword>
<dbReference type="Proteomes" id="UP000741013">
    <property type="component" value="Unassembled WGS sequence"/>
</dbReference>
<keyword evidence="6" id="KW-1185">Reference proteome</keyword>
<feature type="compositionally biased region" description="Low complexity" evidence="3">
    <location>
        <begin position="68"/>
        <end position="86"/>
    </location>
</feature>
<gene>
    <name evidence="5" type="ORF">JOM49_001914</name>
</gene>
<feature type="transmembrane region" description="Helical" evidence="4">
    <location>
        <begin position="132"/>
        <end position="151"/>
    </location>
</feature>
<evidence type="ECO:0000256" key="1">
    <source>
        <dbReference type="ARBA" id="ARBA00004370"/>
    </source>
</evidence>
<sequence length="315" mass="33781">MANRRQPPRPGSTPVRRPKVAGIRRPGAESEPQTPSRPSPKPRPEPEVVEAPSSAAAAEPVVEEEAVVEPVSEPVSEPVEPDAPVVKAKPSPRPKARDTGVPKPTSEAEAEEVPEPAFTQVVFDQPKRPSRLLLPLLLVAAVAFAGLAVWFKIEESEVSAATDNTALLDVAKTAQVKQAVTSAAEALFSYDFNDIAKTENAANELLVNDEVRQKYNGFMGEVKRLAPEQKMVVTMKVTRSAVVLIDGDRAKVMVSADQTSTRTAQNQTSAGGAQMWFTTELRDGKWKITDLNTYSGGQPAQPTTPPPAPTAPPTN</sequence>
<dbReference type="SUPFAM" id="SSF54427">
    <property type="entry name" value="NTF2-like"/>
    <property type="match status" value="1"/>
</dbReference>
<evidence type="ECO:0000313" key="5">
    <source>
        <dbReference type="EMBL" id="MBP2180388.1"/>
    </source>
</evidence>
<dbReference type="PANTHER" id="PTHR37042">
    <property type="entry name" value="OUTER MEMBRANE PROTEIN RV1973"/>
    <property type="match status" value="1"/>
</dbReference>
<evidence type="ECO:0000256" key="4">
    <source>
        <dbReference type="SAM" id="Phobius"/>
    </source>
</evidence>
<protein>
    <submittedName>
        <fullName evidence="5">Mce-associated membrane protein</fullName>
    </submittedName>
</protein>
<evidence type="ECO:0000256" key="2">
    <source>
        <dbReference type="ARBA" id="ARBA00023136"/>
    </source>
</evidence>
<comment type="subcellular location">
    <subcellularLocation>
        <location evidence="1">Membrane</location>
    </subcellularLocation>
</comment>
<dbReference type="EMBL" id="JAGGMS010000001">
    <property type="protein sequence ID" value="MBP2180388.1"/>
    <property type="molecule type" value="Genomic_DNA"/>
</dbReference>
<accession>A0ABS4PM24</accession>
<dbReference type="RefSeq" id="WP_308158700.1">
    <property type="nucleotide sequence ID" value="NZ_JAGGMS010000001.1"/>
</dbReference>
<feature type="compositionally biased region" description="Low complexity" evidence="3">
    <location>
        <begin position="49"/>
        <end position="60"/>
    </location>
</feature>
<dbReference type="InterPro" id="IPR032710">
    <property type="entry name" value="NTF2-like_dom_sf"/>
</dbReference>
<feature type="region of interest" description="Disordered" evidence="3">
    <location>
        <begin position="290"/>
        <end position="315"/>
    </location>
</feature>
<feature type="region of interest" description="Disordered" evidence="3">
    <location>
        <begin position="1"/>
        <end position="113"/>
    </location>
</feature>
<feature type="compositionally biased region" description="Pro residues" evidence="3">
    <location>
        <begin position="302"/>
        <end position="315"/>
    </location>
</feature>
<proteinExistence type="predicted"/>
<reference evidence="5 6" key="1">
    <citation type="submission" date="2021-03" db="EMBL/GenBank/DDBJ databases">
        <title>Sequencing the genomes of 1000 actinobacteria strains.</title>
        <authorList>
            <person name="Klenk H.-P."/>
        </authorList>
    </citation>
    <scope>NUCLEOTIDE SEQUENCE [LARGE SCALE GENOMIC DNA]</scope>
    <source>
        <strain evidence="5 6">DSM 45510</strain>
    </source>
</reference>
<dbReference type="PANTHER" id="PTHR37042:SF4">
    <property type="entry name" value="OUTER MEMBRANE PROTEIN RV1973"/>
    <property type="match status" value="1"/>
</dbReference>